<gene>
    <name evidence="1" type="ORF">MGWOODY_Smn879</name>
</gene>
<proteinExistence type="predicted"/>
<accession>A0A160TMY3</accession>
<dbReference type="EMBL" id="CZQE01000320">
    <property type="protein sequence ID" value="CUS45968.1"/>
    <property type="molecule type" value="Genomic_DNA"/>
</dbReference>
<reference evidence="1" key="1">
    <citation type="submission" date="2015-10" db="EMBL/GenBank/DDBJ databases">
        <authorList>
            <person name="Gilbert D.G."/>
        </authorList>
    </citation>
    <scope>NUCLEOTIDE SEQUENCE</scope>
</reference>
<evidence type="ECO:0000313" key="1">
    <source>
        <dbReference type="EMBL" id="CUS45968.1"/>
    </source>
</evidence>
<sequence length="38" mass="4354">MEKTPPSAPDAVAMMLPYRTRRRALQSWRCFASAMRVA</sequence>
<organism evidence="1">
    <name type="scientific">hydrothermal vent metagenome</name>
    <dbReference type="NCBI Taxonomy" id="652676"/>
    <lineage>
        <taxon>unclassified sequences</taxon>
        <taxon>metagenomes</taxon>
        <taxon>ecological metagenomes</taxon>
    </lineage>
</organism>
<name>A0A160TMY3_9ZZZZ</name>
<dbReference type="AlphaFoldDB" id="A0A160TMY3"/>
<protein>
    <submittedName>
        <fullName evidence="1">Uncharacterized protein</fullName>
    </submittedName>
</protein>